<keyword evidence="4" id="KW-1015">Disulfide bond</keyword>
<name>A0A4R8QIN7_9PEZI</name>
<keyword evidence="2" id="KW-0964">Secreted</keyword>
<comment type="caution">
    <text evidence="7">The sequence shown here is derived from an EMBL/GenBank/DDBJ whole genome shotgun (WGS) entry which is preliminary data.</text>
</comment>
<dbReference type="InterPro" id="IPR032382">
    <property type="entry name" value="AltA1"/>
</dbReference>
<gene>
    <name evidence="7" type="ORF">C8035_v006600</name>
</gene>
<feature type="signal peptide" evidence="5">
    <location>
        <begin position="1"/>
        <end position="15"/>
    </location>
</feature>
<evidence type="ECO:0000256" key="5">
    <source>
        <dbReference type="SAM" id="SignalP"/>
    </source>
</evidence>
<dbReference type="GO" id="GO:0005576">
    <property type="term" value="C:extracellular region"/>
    <property type="evidence" value="ECO:0007669"/>
    <property type="project" value="UniProtKB-SubCell"/>
</dbReference>
<keyword evidence="3 5" id="KW-0732">Signal</keyword>
<evidence type="ECO:0000256" key="4">
    <source>
        <dbReference type="ARBA" id="ARBA00023157"/>
    </source>
</evidence>
<accession>A0A4R8QIN7</accession>
<evidence type="ECO:0000256" key="3">
    <source>
        <dbReference type="ARBA" id="ARBA00022729"/>
    </source>
</evidence>
<keyword evidence="8" id="KW-1185">Reference proteome</keyword>
<reference evidence="7 8" key="1">
    <citation type="submission" date="2018-11" db="EMBL/GenBank/DDBJ databases">
        <title>Genome sequence and assembly of Colletotrichum spinosum.</title>
        <authorList>
            <person name="Gan P."/>
            <person name="Shirasu K."/>
        </authorList>
    </citation>
    <scope>NUCLEOTIDE SEQUENCE [LARGE SCALE GENOMIC DNA]</scope>
    <source>
        <strain evidence="7 8">CBS 515.97</strain>
    </source>
</reference>
<sequence length="185" mass="20410">MQLLKTLLLVAPAIAAPLTARQELTCGQRSGQLDGWTLTEFDFHASYTFTTPAHQNSWGYISFNVSNPALDYKVSCGAASSRLNDFFFGEQVYQCQGPNGTNSVTSFNFNRPTGEVALNQSWTCYDDPKYPARYNAKASAVADLNCRETAWQNGNWTVGQIYSQRNVQCDIVTVPVTINEITGVA</sequence>
<feature type="domain" description="AA1-like" evidence="6">
    <location>
        <begin position="40"/>
        <end position="169"/>
    </location>
</feature>
<feature type="chain" id="PRO_5020250144" description="AA1-like domain-containing protein" evidence="5">
    <location>
        <begin position="16"/>
        <end position="185"/>
    </location>
</feature>
<evidence type="ECO:0000313" key="8">
    <source>
        <dbReference type="Proteomes" id="UP000295083"/>
    </source>
</evidence>
<dbReference type="Proteomes" id="UP000295083">
    <property type="component" value="Unassembled WGS sequence"/>
</dbReference>
<organism evidence="7 8">
    <name type="scientific">Colletotrichum spinosum</name>
    <dbReference type="NCBI Taxonomy" id="1347390"/>
    <lineage>
        <taxon>Eukaryota</taxon>
        <taxon>Fungi</taxon>
        <taxon>Dikarya</taxon>
        <taxon>Ascomycota</taxon>
        <taxon>Pezizomycotina</taxon>
        <taxon>Sordariomycetes</taxon>
        <taxon>Hypocreomycetidae</taxon>
        <taxon>Glomerellales</taxon>
        <taxon>Glomerellaceae</taxon>
        <taxon>Colletotrichum</taxon>
        <taxon>Colletotrichum orbiculare species complex</taxon>
    </lineage>
</organism>
<evidence type="ECO:0000259" key="6">
    <source>
        <dbReference type="Pfam" id="PF16541"/>
    </source>
</evidence>
<protein>
    <recommendedName>
        <fullName evidence="6">AA1-like domain-containing protein</fullName>
    </recommendedName>
</protein>
<dbReference type="EMBL" id="QAPG01000014">
    <property type="protein sequence ID" value="TDZ38762.1"/>
    <property type="molecule type" value="Genomic_DNA"/>
</dbReference>
<proteinExistence type="predicted"/>
<dbReference type="Pfam" id="PF16541">
    <property type="entry name" value="AltA1"/>
    <property type="match status" value="1"/>
</dbReference>
<evidence type="ECO:0000256" key="1">
    <source>
        <dbReference type="ARBA" id="ARBA00004613"/>
    </source>
</evidence>
<dbReference type="AlphaFoldDB" id="A0A4R8QIN7"/>
<evidence type="ECO:0000256" key="2">
    <source>
        <dbReference type="ARBA" id="ARBA00022525"/>
    </source>
</evidence>
<evidence type="ECO:0000313" key="7">
    <source>
        <dbReference type="EMBL" id="TDZ38762.1"/>
    </source>
</evidence>
<comment type="subcellular location">
    <subcellularLocation>
        <location evidence="1">Secreted</location>
    </subcellularLocation>
</comment>